<comment type="caution">
    <text evidence="2">The sequence shown here is derived from an EMBL/GenBank/DDBJ whole genome shotgun (WGS) entry which is preliminary data.</text>
</comment>
<evidence type="ECO:0000256" key="1">
    <source>
        <dbReference type="SAM" id="SignalP"/>
    </source>
</evidence>
<feature type="chain" id="PRO_5047537593" evidence="1">
    <location>
        <begin position="39"/>
        <end position="115"/>
    </location>
</feature>
<protein>
    <submittedName>
        <fullName evidence="2">I78 family peptidase inhibitor</fullName>
    </submittedName>
</protein>
<dbReference type="RefSeq" id="WP_370563096.1">
    <property type="nucleotide sequence ID" value="NZ_JBFWIB010000002.1"/>
</dbReference>
<dbReference type="Gene3D" id="3.30.10.10">
    <property type="entry name" value="Trypsin Inhibitor V, subunit A"/>
    <property type="match status" value="1"/>
</dbReference>
<dbReference type="EMBL" id="JBFWIC010000004">
    <property type="protein sequence ID" value="MEZ0473890.1"/>
    <property type="molecule type" value="Genomic_DNA"/>
</dbReference>
<dbReference type="Proteomes" id="UP001566331">
    <property type="component" value="Unassembled WGS sequence"/>
</dbReference>
<evidence type="ECO:0000313" key="2">
    <source>
        <dbReference type="EMBL" id="MEZ0473890.1"/>
    </source>
</evidence>
<dbReference type="PANTHER" id="PTHR39600">
    <property type="entry name" value="PEPTIDASE INHIBITOR I78 FAMILY PROTEIN"/>
    <property type="match status" value="1"/>
</dbReference>
<dbReference type="PROSITE" id="PS51257">
    <property type="entry name" value="PROKAR_LIPOPROTEIN"/>
    <property type="match status" value="1"/>
</dbReference>
<sequence length="115" mass="12630">MNELKARRRHGSGPLISLVRTLALCAGTLCSIAGCATAPENTDTDTREDQCRADLSQWAVGQVINDAIVNRIQVESRASQVRRLRPGQPMTRDFRRDRVNVEIDNAGRIQAVACG</sequence>
<name>A0ABV4HMD6_9GAMM</name>
<reference evidence="2 3" key="1">
    <citation type="submission" date="2024-07" db="EMBL/GenBank/DDBJ databases">
        <title>Luteimonas salilacus sp. nov., isolated from the shore soil of Salt Lake in Tibet of China.</title>
        <authorList>
            <person name="Zhang X."/>
            <person name="Li A."/>
        </authorList>
    </citation>
    <scope>NUCLEOTIDE SEQUENCE [LARGE SCALE GENOMIC DNA]</scope>
    <source>
        <strain evidence="2 3">B3-2-R+30</strain>
    </source>
</reference>
<evidence type="ECO:0000313" key="3">
    <source>
        <dbReference type="Proteomes" id="UP001566331"/>
    </source>
</evidence>
<gene>
    <name evidence="2" type="ORF">AB6713_04560</name>
</gene>
<dbReference type="InterPro" id="IPR021719">
    <property type="entry name" value="Prot_inh_I78"/>
</dbReference>
<accession>A0ABV4HMD6</accession>
<organism evidence="2 3">
    <name type="scientific">Luteimonas salinilitoris</name>
    <dbReference type="NCBI Taxonomy" id="3237697"/>
    <lineage>
        <taxon>Bacteria</taxon>
        <taxon>Pseudomonadati</taxon>
        <taxon>Pseudomonadota</taxon>
        <taxon>Gammaproteobacteria</taxon>
        <taxon>Lysobacterales</taxon>
        <taxon>Lysobacteraceae</taxon>
        <taxon>Luteimonas</taxon>
    </lineage>
</organism>
<proteinExistence type="predicted"/>
<keyword evidence="1" id="KW-0732">Signal</keyword>
<feature type="signal peptide" evidence="1">
    <location>
        <begin position="1"/>
        <end position="38"/>
    </location>
</feature>
<dbReference type="PANTHER" id="PTHR39600:SF1">
    <property type="entry name" value="PEPTIDASE INHIBITOR I78 FAMILY PROTEIN"/>
    <property type="match status" value="1"/>
</dbReference>
<keyword evidence="3" id="KW-1185">Reference proteome</keyword>
<dbReference type="Pfam" id="PF11720">
    <property type="entry name" value="Inhibitor_I78"/>
    <property type="match status" value="1"/>
</dbReference>